<sequence length="1125" mass="121785">MNRSRFALCAIFCLLCGAGRVAGQRTYAPRSVLADGSWHKIAVKEAGIYKIDAAQLQSMGISTANLASGSIRLFGNGGGMIPEDNAVPRPDDLRQNAIFVEDGGDGLFNGGDFLLFYAPGPHRWARDGSGYYHTSHLYSDSACYFVNIAPGGLRINTDTAMPAATRTVTAYDFHTVYEKDEINILSSGKQWFGQLFSTVPGGVAERSYALTAPAGLTAAILRIRLAARSSSGARFDLSLGNNAIKSFLPPPVSGNIFETYASTVTERLTVAGAGNFTLRFTGNSGAQGWLDFIAIEGRSPLALPAQGVLMFRDNPSTGAGQTAGFELANGTAQTMVWDVSIPHQPVRLAASLTGSTLRFSRDAAVLREYAAFNPAVLPAPLYVGPVANQDLHGLSAQDMLIVCPAAFQPAANRLAAWHGEKHGLKVAVVPTEQVWNEFGSGIGDPAALRDLLKMLHDRGGLRYVLLLGRASCDYKDRVRNNTNFVPTWQSDNSLHGINSYMSDDFYGFLGDRDDINGSGALLDAAVGRLPVRIPQEADAAVNKIIQYNTPADFGPWRQEMTFVADDEDGNLHLEDAEIVSNIVAGEESAFNIGKLYLDAFPQVSATAGSRYPAVNEAIRQRMYSGNLVWNYTGHGTFNRLAEEAVLEESAIDGWQNAGRLPLMVTATCDFAPFDNPDFNSLGEKLLLRENGGAIALMTTTRAVFAYSNLVMNANYFRRAFSPGAGGRMPTLGEGAMLAKNDTYSQNGDVINNRKFQLLGDPAMPLAFPEWTVNTDSLNGREIQLSDSLKALGKYTLSGSVRDGAGNLQSGYSGILDVTVYDKPAGRNTRGNDPGSSPVSFAVQDRILFRGRDTVQNGRFRFTFVVPKDMSQADGNARISYYTSNAREDGGGFYNRLAANGTAPDAPEDNEGPAIRAWMNDRGFTSGDITNENPLLLINLRDANGINATGNGIGHDITAILDDSTQFFILNEFHEALPGDYREGNIRFPMAGLAPGEHTLTIRAWDSYNNSTTINIRFTVIPKSSLAVEKVGNYPNPFRGQTRFIFYHNQQGVDVDVVIRIFTAAGQNVSTIRRTINTGNGRYDGVSWNGTADTGARVTPGIYFYQIVVKGRDNTQKVFGGQLILL</sequence>
<comment type="caution">
    <text evidence="4">The sequence shown here is derived from an EMBL/GenBank/DDBJ whole genome shotgun (WGS) entry which is preliminary data.</text>
</comment>
<dbReference type="InterPro" id="IPR026444">
    <property type="entry name" value="Secre_tail"/>
</dbReference>
<protein>
    <submittedName>
        <fullName evidence="4">T9SS C-terminal target domain-containing protein</fullName>
    </submittedName>
</protein>
<dbReference type="RefSeq" id="WP_120518194.1">
    <property type="nucleotide sequence ID" value="NZ_QXZY01000012.1"/>
</dbReference>
<gene>
    <name evidence="4" type="ORF">EG028_20705</name>
</gene>
<evidence type="ECO:0000256" key="1">
    <source>
        <dbReference type="ARBA" id="ARBA00022729"/>
    </source>
</evidence>
<feature type="domain" description="Gingipain" evidence="3">
    <location>
        <begin position="399"/>
        <end position="765"/>
    </location>
</feature>
<dbReference type="OrthoDB" id="9809780at2"/>
<dbReference type="Gene3D" id="3.40.50.1460">
    <property type="match status" value="1"/>
</dbReference>
<name>A0A3N4M6M8_9BACT</name>
<keyword evidence="1 2" id="KW-0732">Signal</keyword>
<feature type="signal peptide" evidence="2">
    <location>
        <begin position="1"/>
        <end position="22"/>
    </location>
</feature>
<evidence type="ECO:0000313" key="5">
    <source>
        <dbReference type="Proteomes" id="UP000279089"/>
    </source>
</evidence>
<dbReference type="InterPro" id="IPR029030">
    <property type="entry name" value="Caspase-like_dom_sf"/>
</dbReference>
<dbReference type="AlphaFoldDB" id="A0A3N4M6M8"/>
<dbReference type="CDD" id="cd02258">
    <property type="entry name" value="Peptidase_C25_N"/>
    <property type="match status" value="1"/>
</dbReference>
<reference evidence="5" key="1">
    <citation type="submission" date="2018-11" db="EMBL/GenBank/DDBJ databases">
        <title>Chitinophaga lutea sp.nov., isolate from arsenic contaminated soil.</title>
        <authorList>
            <person name="Zong Y."/>
        </authorList>
    </citation>
    <scope>NUCLEOTIDE SEQUENCE [LARGE SCALE GENOMIC DNA]</scope>
    <source>
        <strain evidence="5">YLT18</strain>
    </source>
</reference>
<dbReference type="EMBL" id="RMBX01000012">
    <property type="protein sequence ID" value="RPD39044.1"/>
    <property type="molecule type" value="Genomic_DNA"/>
</dbReference>
<dbReference type="InterPro" id="IPR001769">
    <property type="entry name" value="Gingipain"/>
</dbReference>
<dbReference type="Pfam" id="PF01364">
    <property type="entry name" value="Peptidase_C25"/>
    <property type="match status" value="1"/>
</dbReference>
<evidence type="ECO:0000313" key="4">
    <source>
        <dbReference type="EMBL" id="RPD39044.1"/>
    </source>
</evidence>
<dbReference type="Gene3D" id="3.40.50.10390">
    <property type="entry name" value="Gingipain r, domain 1"/>
    <property type="match status" value="1"/>
</dbReference>
<dbReference type="GO" id="GO:0006508">
    <property type="term" value="P:proteolysis"/>
    <property type="evidence" value="ECO:0007669"/>
    <property type="project" value="InterPro"/>
</dbReference>
<dbReference type="Gene3D" id="2.60.40.4070">
    <property type="match status" value="1"/>
</dbReference>
<dbReference type="SUPFAM" id="SSF52129">
    <property type="entry name" value="Caspase-like"/>
    <property type="match status" value="1"/>
</dbReference>
<keyword evidence="5" id="KW-1185">Reference proteome</keyword>
<dbReference type="GO" id="GO:0008234">
    <property type="term" value="F:cysteine-type peptidase activity"/>
    <property type="evidence" value="ECO:0007669"/>
    <property type="project" value="InterPro"/>
</dbReference>
<feature type="chain" id="PRO_5017996932" evidence="2">
    <location>
        <begin position="23"/>
        <end position="1125"/>
    </location>
</feature>
<dbReference type="Proteomes" id="UP000279089">
    <property type="component" value="Unassembled WGS sequence"/>
</dbReference>
<dbReference type="InterPro" id="IPR029031">
    <property type="entry name" value="Gingipain_N_sf"/>
</dbReference>
<dbReference type="NCBIfam" id="NF033707">
    <property type="entry name" value="T9SS_sortase"/>
    <property type="match status" value="1"/>
</dbReference>
<organism evidence="4 5">
    <name type="scientific">Chitinophaga barathri</name>
    <dbReference type="NCBI Taxonomy" id="1647451"/>
    <lineage>
        <taxon>Bacteria</taxon>
        <taxon>Pseudomonadati</taxon>
        <taxon>Bacteroidota</taxon>
        <taxon>Chitinophagia</taxon>
        <taxon>Chitinophagales</taxon>
        <taxon>Chitinophagaceae</taxon>
        <taxon>Chitinophaga</taxon>
    </lineage>
</organism>
<accession>A0A3N4M6M8</accession>
<dbReference type="NCBIfam" id="TIGR04183">
    <property type="entry name" value="Por_Secre_tail"/>
    <property type="match status" value="1"/>
</dbReference>
<proteinExistence type="predicted"/>
<evidence type="ECO:0000256" key="2">
    <source>
        <dbReference type="SAM" id="SignalP"/>
    </source>
</evidence>
<evidence type="ECO:0000259" key="3">
    <source>
        <dbReference type="Pfam" id="PF01364"/>
    </source>
</evidence>